<keyword evidence="3" id="KW-1185">Reference proteome</keyword>
<dbReference type="Proteomes" id="UP000323000">
    <property type="component" value="Chromosome 11"/>
</dbReference>
<reference evidence="3" key="1">
    <citation type="journal article" date="2019" name="Gigascience">
        <title>De novo genome assembly of the endangered Acer yangbiense, a plant species with extremely small populations endemic to Yunnan Province, China.</title>
        <authorList>
            <person name="Yang J."/>
            <person name="Wariss H.M."/>
            <person name="Tao L."/>
            <person name="Zhang R."/>
            <person name="Yun Q."/>
            <person name="Hollingsworth P."/>
            <person name="Dao Z."/>
            <person name="Luo G."/>
            <person name="Guo H."/>
            <person name="Ma Y."/>
            <person name="Sun W."/>
        </authorList>
    </citation>
    <scope>NUCLEOTIDE SEQUENCE [LARGE SCALE GENOMIC DNA]</scope>
    <source>
        <strain evidence="3">cv. Malutang</strain>
    </source>
</reference>
<organism evidence="2 3">
    <name type="scientific">Acer yangbiense</name>
    <dbReference type="NCBI Taxonomy" id="1000413"/>
    <lineage>
        <taxon>Eukaryota</taxon>
        <taxon>Viridiplantae</taxon>
        <taxon>Streptophyta</taxon>
        <taxon>Embryophyta</taxon>
        <taxon>Tracheophyta</taxon>
        <taxon>Spermatophyta</taxon>
        <taxon>Magnoliopsida</taxon>
        <taxon>eudicotyledons</taxon>
        <taxon>Gunneridae</taxon>
        <taxon>Pentapetalae</taxon>
        <taxon>rosids</taxon>
        <taxon>malvids</taxon>
        <taxon>Sapindales</taxon>
        <taxon>Sapindaceae</taxon>
        <taxon>Hippocastanoideae</taxon>
        <taxon>Acereae</taxon>
        <taxon>Acer</taxon>
    </lineage>
</organism>
<feature type="compositionally biased region" description="Polar residues" evidence="1">
    <location>
        <begin position="40"/>
        <end position="57"/>
    </location>
</feature>
<feature type="compositionally biased region" description="Basic and acidic residues" evidence="1">
    <location>
        <begin position="1"/>
        <end position="22"/>
    </location>
</feature>
<proteinExistence type="predicted"/>
<dbReference type="OrthoDB" id="1717367at2759"/>
<evidence type="ECO:0000313" key="2">
    <source>
        <dbReference type="EMBL" id="TXG51474.1"/>
    </source>
</evidence>
<sequence>MVMIMEEYKEENNNKKRARDQSEDSVGVNSPDSKLARVDSVNSTESNTNASKDSGMSSPVAIRIQNDLLDIFDDSEPDPAIQDLDSVIRSFEEEILVPGPAKMTSDSGESRPELGYLLEASDDELGLPPSFSSGGDEQKLETVDLDTYGSGSGPDSLEDIGLGFDDGMLNFEPYKFAMGGELDNTVPNDFITLGGGLFESYESGDISEFLWRPESLSASKSKGPSMDALEARMVGLEDTLSGMQASLSDAADRLDGLETDYGEITKATKATIREF</sequence>
<name>A0A5C7H3A7_9ROSI</name>
<evidence type="ECO:0000256" key="1">
    <source>
        <dbReference type="SAM" id="MobiDB-lite"/>
    </source>
</evidence>
<dbReference type="AlphaFoldDB" id="A0A5C7H3A7"/>
<dbReference type="EMBL" id="VAHF01000011">
    <property type="protein sequence ID" value="TXG51474.1"/>
    <property type="molecule type" value="Genomic_DNA"/>
</dbReference>
<accession>A0A5C7H3A7</accession>
<dbReference type="PANTHER" id="PTHR34539:SF15">
    <property type="match status" value="1"/>
</dbReference>
<feature type="region of interest" description="Disordered" evidence="1">
    <location>
        <begin position="1"/>
        <end position="59"/>
    </location>
</feature>
<protein>
    <submittedName>
        <fullName evidence="2">Uncharacterized protein</fullName>
    </submittedName>
</protein>
<gene>
    <name evidence="2" type="ORF">EZV62_023998</name>
</gene>
<comment type="caution">
    <text evidence="2">The sequence shown here is derived from an EMBL/GenBank/DDBJ whole genome shotgun (WGS) entry which is preliminary data.</text>
</comment>
<evidence type="ECO:0000313" key="3">
    <source>
        <dbReference type="Proteomes" id="UP000323000"/>
    </source>
</evidence>
<dbReference type="PANTHER" id="PTHR34539">
    <property type="entry name" value="T6J4.11 PROTEIN"/>
    <property type="match status" value="1"/>
</dbReference>